<keyword evidence="8" id="KW-0963">Cytoplasm</keyword>
<name>A0ABU7U295_9PROT</name>
<dbReference type="SUPFAM" id="SSF52540">
    <property type="entry name" value="P-loop containing nucleoside triphosphate hydrolases"/>
    <property type="match status" value="1"/>
</dbReference>
<evidence type="ECO:0000256" key="7">
    <source>
        <dbReference type="ARBA" id="ARBA00048478"/>
    </source>
</evidence>
<accession>A0ABU7U295</accession>
<keyword evidence="3 8" id="KW-0547">Nucleotide-binding</keyword>
<proteinExistence type="inferred from homology"/>
<comment type="subcellular location">
    <subcellularLocation>
        <location evidence="8">Cytoplasm</location>
    </subcellularLocation>
</comment>
<reference evidence="10 11" key="1">
    <citation type="submission" date="2023-10" db="EMBL/GenBank/DDBJ databases">
        <title>Sorlinia euscelidii gen. nov., sp. nov., an acetic acid bacteria isolated from the gut of Euscelidius variegatus emitter.</title>
        <authorList>
            <person name="Michoud G."/>
            <person name="Marasco R."/>
            <person name="Seferji K."/>
            <person name="Gonella E."/>
            <person name="Garuglieri E."/>
            <person name="Alma A."/>
            <person name="Mapelli F."/>
            <person name="Borin S."/>
            <person name="Daffonchio D."/>
            <person name="Crotti E."/>
        </authorList>
    </citation>
    <scope>NUCLEOTIDE SEQUENCE [LARGE SCALE GENOMIC DNA]</scope>
    <source>
        <strain evidence="10 11">EV16P</strain>
    </source>
</reference>
<dbReference type="NCBIfam" id="TIGR00017">
    <property type="entry name" value="cmk"/>
    <property type="match status" value="1"/>
</dbReference>
<comment type="catalytic activity">
    <reaction evidence="6 8">
        <text>dCMP + ATP = dCDP + ADP</text>
        <dbReference type="Rhea" id="RHEA:25094"/>
        <dbReference type="ChEBI" id="CHEBI:30616"/>
        <dbReference type="ChEBI" id="CHEBI:57566"/>
        <dbReference type="ChEBI" id="CHEBI:58593"/>
        <dbReference type="ChEBI" id="CHEBI:456216"/>
        <dbReference type="EC" id="2.7.4.25"/>
    </reaction>
</comment>
<evidence type="ECO:0000256" key="6">
    <source>
        <dbReference type="ARBA" id="ARBA00047615"/>
    </source>
</evidence>
<dbReference type="Gene3D" id="3.40.50.300">
    <property type="entry name" value="P-loop containing nucleotide triphosphate hydrolases"/>
    <property type="match status" value="1"/>
</dbReference>
<comment type="similarity">
    <text evidence="1 8">Belongs to the cytidylate kinase family. Type 1 subfamily.</text>
</comment>
<keyword evidence="5 8" id="KW-0067">ATP-binding</keyword>
<evidence type="ECO:0000256" key="1">
    <source>
        <dbReference type="ARBA" id="ARBA00009427"/>
    </source>
</evidence>
<feature type="binding site" evidence="8">
    <location>
        <begin position="10"/>
        <end position="18"/>
    </location>
    <ligand>
        <name>ATP</name>
        <dbReference type="ChEBI" id="CHEBI:30616"/>
    </ligand>
</feature>
<dbReference type="Pfam" id="PF02224">
    <property type="entry name" value="Cytidylate_kin"/>
    <property type="match status" value="1"/>
</dbReference>
<protein>
    <recommendedName>
        <fullName evidence="8">Cytidylate kinase</fullName>
        <shortName evidence="8">CK</shortName>
        <ecNumber evidence="8">2.7.4.25</ecNumber>
    </recommendedName>
    <alternativeName>
        <fullName evidence="8">Cytidine monophosphate kinase</fullName>
        <shortName evidence="8">CMP kinase</shortName>
    </alternativeName>
</protein>
<sequence length="215" mass="23075">MKAIIIAIDGPAAAGKGTLAVALAQHLGLPHLDTGLLYRAVGRLMLDEGRDCAGDDASDIAARLAPSDLKRTDLRLPEVDRAASLVAAQPAVRAALLQRQRDFAATHGAVMDGRDIGTAVFPHADIKLFVTASARARAVRRYQQYHDRDPSPAALSQLEAEIEARDHIDSARHVSPLQRAEDAILIETDDLTPDQVLARALDIVARHPKFLAGNP</sequence>
<dbReference type="InterPro" id="IPR027417">
    <property type="entry name" value="P-loop_NTPase"/>
</dbReference>
<evidence type="ECO:0000256" key="3">
    <source>
        <dbReference type="ARBA" id="ARBA00022741"/>
    </source>
</evidence>
<evidence type="ECO:0000313" key="11">
    <source>
        <dbReference type="Proteomes" id="UP001312908"/>
    </source>
</evidence>
<evidence type="ECO:0000256" key="2">
    <source>
        <dbReference type="ARBA" id="ARBA00022679"/>
    </source>
</evidence>
<evidence type="ECO:0000256" key="8">
    <source>
        <dbReference type="HAMAP-Rule" id="MF_00238"/>
    </source>
</evidence>
<dbReference type="InterPro" id="IPR003136">
    <property type="entry name" value="Cytidylate_kin"/>
</dbReference>
<dbReference type="RefSeq" id="WP_394819493.1">
    <property type="nucleotide sequence ID" value="NZ_JAWJZY010000002.1"/>
</dbReference>
<dbReference type="HAMAP" id="MF_00238">
    <property type="entry name" value="Cytidyl_kinase_type1"/>
    <property type="match status" value="1"/>
</dbReference>
<comment type="catalytic activity">
    <reaction evidence="7 8">
        <text>CMP + ATP = CDP + ADP</text>
        <dbReference type="Rhea" id="RHEA:11600"/>
        <dbReference type="ChEBI" id="CHEBI:30616"/>
        <dbReference type="ChEBI" id="CHEBI:58069"/>
        <dbReference type="ChEBI" id="CHEBI:60377"/>
        <dbReference type="ChEBI" id="CHEBI:456216"/>
        <dbReference type="EC" id="2.7.4.25"/>
    </reaction>
</comment>
<dbReference type="GO" id="GO:0016301">
    <property type="term" value="F:kinase activity"/>
    <property type="evidence" value="ECO:0007669"/>
    <property type="project" value="UniProtKB-KW"/>
</dbReference>
<evidence type="ECO:0000256" key="5">
    <source>
        <dbReference type="ARBA" id="ARBA00022840"/>
    </source>
</evidence>
<dbReference type="Proteomes" id="UP001312908">
    <property type="component" value="Unassembled WGS sequence"/>
</dbReference>
<organism evidence="10 11">
    <name type="scientific">Sorlinia euscelidii</name>
    <dbReference type="NCBI Taxonomy" id="3081148"/>
    <lineage>
        <taxon>Bacteria</taxon>
        <taxon>Pseudomonadati</taxon>
        <taxon>Pseudomonadota</taxon>
        <taxon>Alphaproteobacteria</taxon>
        <taxon>Acetobacterales</taxon>
        <taxon>Acetobacteraceae</taxon>
        <taxon>Sorlinia</taxon>
    </lineage>
</organism>
<gene>
    <name evidence="8" type="primary">cmk</name>
    <name evidence="10" type="ORF">DOFOFD_06135</name>
</gene>
<feature type="domain" description="Cytidylate kinase" evidence="9">
    <location>
        <begin position="6"/>
        <end position="204"/>
    </location>
</feature>
<dbReference type="EMBL" id="JAWJZY010000002">
    <property type="protein sequence ID" value="MEE8658585.1"/>
    <property type="molecule type" value="Genomic_DNA"/>
</dbReference>
<keyword evidence="4 8" id="KW-0418">Kinase</keyword>
<evidence type="ECO:0000256" key="4">
    <source>
        <dbReference type="ARBA" id="ARBA00022777"/>
    </source>
</evidence>
<keyword evidence="2 8" id="KW-0808">Transferase</keyword>
<keyword evidence="11" id="KW-1185">Reference proteome</keyword>
<comment type="caution">
    <text evidence="10">The sequence shown here is derived from an EMBL/GenBank/DDBJ whole genome shotgun (WGS) entry which is preliminary data.</text>
</comment>
<evidence type="ECO:0000313" key="10">
    <source>
        <dbReference type="EMBL" id="MEE8658585.1"/>
    </source>
</evidence>
<evidence type="ECO:0000259" key="9">
    <source>
        <dbReference type="Pfam" id="PF02224"/>
    </source>
</evidence>
<dbReference type="EC" id="2.7.4.25" evidence="8"/>
<dbReference type="CDD" id="cd02020">
    <property type="entry name" value="CMPK"/>
    <property type="match status" value="1"/>
</dbReference>
<dbReference type="InterPro" id="IPR011994">
    <property type="entry name" value="Cytidylate_kinase_dom"/>
</dbReference>